<keyword evidence="2" id="KW-1185">Reference proteome</keyword>
<evidence type="ECO:0000313" key="1">
    <source>
        <dbReference type="EMBL" id="KAJ9110860.1"/>
    </source>
</evidence>
<gene>
    <name evidence="1" type="ORF">QFC19_001369</name>
</gene>
<evidence type="ECO:0000313" key="2">
    <source>
        <dbReference type="Proteomes" id="UP001241377"/>
    </source>
</evidence>
<comment type="caution">
    <text evidence="1">The sequence shown here is derived from an EMBL/GenBank/DDBJ whole genome shotgun (WGS) entry which is preliminary data.</text>
</comment>
<sequence>MILPSNTTTTAEAVSAPPAYSAAAAPAPKYTPKKDFNKAFGELQSQYGCERSFLYHYSTPSLTSSLRSNLTVGGGVPVLASKDEKPKARSSSDSSVSSTGSKNSFKQTLKKFMKKSPSSPSSSPETPAKKPTKYVPARIPSPALRVIESGPSLYISGVNGFTYPLYTGSRPPVRASKSSSSSSSADSVDDAKKKKNEKSQATRDNAVRGMVTGIYGFDTTPSAPSPRKSKSPGV</sequence>
<accession>A0ACC2WGE9</accession>
<name>A0ACC2WGE9_9TREE</name>
<dbReference type="Proteomes" id="UP001241377">
    <property type="component" value="Unassembled WGS sequence"/>
</dbReference>
<dbReference type="EMBL" id="JASBWR010000010">
    <property type="protein sequence ID" value="KAJ9110860.1"/>
    <property type="molecule type" value="Genomic_DNA"/>
</dbReference>
<protein>
    <submittedName>
        <fullName evidence="1">Uncharacterized protein</fullName>
    </submittedName>
</protein>
<organism evidence="1 2">
    <name type="scientific">Naganishia cerealis</name>
    <dbReference type="NCBI Taxonomy" id="610337"/>
    <lineage>
        <taxon>Eukaryota</taxon>
        <taxon>Fungi</taxon>
        <taxon>Dikarya</taxon>
        <taxon>Basidiomycota</taxon>
        <taxon>Agaricomycotina</taxon>
        <taxon>Tremellomycetes</taxon>
        <taxon>Filobasidiales</taxon>
        <taxon>Filobasidiaceae</taxon>
        <taxon>Naganishia</taxon>
    </lineage>
</organism>
<proteinExistence type="predicted"/>
<reference evidence="1" key="1">
    <citation type="submission" date="2023-04" db="EMBL/GenBank/DDBJ databases">
        <title>Draft Genome sequencing of Naganishia species isolated from polar environments using Oxford Nanopore Technology.</title>
        <authorList>
            <person name="Leo P."/>
            <person name="Venkateswaran K."/>
        </authorList>
    </citation>
    <scope>NUCLEOTIDE SEQUENCE</scope>
    <source>
        <strain evidence="1">MNA-CCFEE 5261</strain>
    </source>
</reference>